<comment type="caution">
    <text evidence="1">The sequence shown here is derived from an EMBL/GenBank/DDBJ whole genome shotgun (WGS) entry which is preliminary data.</text>
</comment>
<dbReference type="STRING" id="546266.NEIMUCOT_05543"/>
<protein>
    <submittedName>
        <fullName evidence="1">Uncharacterized protein</fullName>
    </submittedName>
</protein>
<dbReference type="Proteomes" id="UP000003344">
    <property type="component" value="Unassembled WGS sequence"/>
</dbReference>
<evidence type="ECO:0000313" key="1">
    <source>
        <dbReference type="EMBL" id="EFC87990.1"/>
    </source>
</evidence>
<gene>
    <name evidence="1" type="ORF">NEIMUCOT_05543</name>
</gene>
<dbReference type="EMBL" id="ACDX02000012">
    <property type="protein sequence ID" value="EFC87990.1"/>
    <property type="molecule type" value="Genomic_DNA"/>
</dbReference>
<accession>D2ZY36</accession>
<organism evidence="1 2">
    <name type="scientific">Neisseria mucosa (strain ATCC 25996 / DSM 4631 / NCTC 10774 / M26)</name>
    <dbReference type="NCBI Taxonomy" id="546266"/>
    <lineage>
        <taxon>Bacteria</taxon>
        <taxon>Pseudomonadati</taxon>
        <taxon>Pseudomonadota</taxon>
        <taxon>Betaproteobacteria</taxon>
        <taxon>Neisseriales</taxon>
        <taxon>Neisseriaceae</taxon>
        <taxon>Neisseria</taxon>
    </lineage>
</organism>
<evidence type="ECO:0000313" key="2">
    <source>
        <dbReference type="Proteomes" id="UP000003344"/>
    </source>
</evidence>
<sequence length="137" mass="13629">MGGVEGEGFAAAGLAVAGFLNASDFVVDVIEDAASLVGTLDQVAGFVVDIAAVDCAAGQRVLFAAPDGTLAFQTTHGVVVVQAADAALRPLDFSVQFVAFDVADDFAVEADLVQVSAAVVQVIDMAAVGQDGADAVA</sequence>
<dbReference type="AlphaFoldDB" id="D2ZY36"/>
<name>D2ZY36_NEIM2</name>
<reference evidence="1 2" key="1">
    <citation type="submission" date="2009-10" db="EMBL/GenBank/DDBJ databases">
        <authorList>
            <person name="Weinstock G."/>
            <person name="Sodergren E."/>
            <person name="Clifton S."/>
            <person name="Fulton L."/>
            <person name="Fulton B."/>
            <person name="Courtney L."/>
            <person name="Fronick C."/>
            <person name="Harrison M."/>
            <person name="Strong C."/>
            <person name="Farmer C."/>
            <person name="Delahaunty K."/>
            <person name="Markovic C."/>
            <person name="Hall O."/>
            <person name="Minx P."/>
            <person name="Tomlinson C."/>
            <person name="Mitreva M."/>
            <person name="Nelson J."/>
            <person name="Hou S."/>
            <person name="Wollam A."/>
            <person name="Pepin K.H."/>
            <person name="Johnson M."/>
            <person name="Bhonagiri V."/>
            <person name="Nash W.E."/>
            <person name="Warren W."/>
            <person name="Chinwalla A."/>
            <person name="Mardis E.R."/>
            <person name="Wilson R.K."/>
        </authorList>
    </citation>
    <scope>NUCLEOTIDE SEQUENCE [LARGE SCALE GENOMIC DNA]</scope>
    <source>
        <strain evidence="2">ATCC 25996 / DSM 4631 / NCTC 10774 / M26</strain>
    </source>
</reference>
<proteinExistence type="predicted"/>